<dbReference type="Proteomes" id="UP000886188">
    <property type="component" value="Unassembled WGS sequence"/>
</dbReference>
<proteinExistence type="predicted"/>
<name>A0A7V1D377_9GAMM</name>
<sequence length="97" mass="10951">MFFKELTINGVNFVNVPADPNILLEMGISEAEVATMLDTLTKESGRLEVLSERLAAYKAESDPLYMEAQFDGTPESLQKWRDKVTEIKVRYPLPDNA</sequence>
<accession>A0A7V1D377</accession>
<reference evidence="1" key="1">
    <citation type="journal article" date="2020" name="mSystems">
        <title>Genome- and Community-Level Interaction Insights into Carbon Utilization and Element Cycling Functions of Hydrothermarchaeota in Hydrothermal Sediment.</title>
        <authorList>
            <person name="Zhou Z."/>
            <person name="Liu Y."/>
            <person name="Xu W."/>
            <person name="Pan J."/>
            <person name="Luo Z.H."/>
            <person name="Li M."/>
        </authorList>
    </citation>
    <scope>NUCLEOTIDE SEQUENCE [LARGE SCALE GENOMIC DNA]</scope>
    <source>
        <strain evidence="1">HyVt-346</strain>
    </source>
</reference>
<protein>
    <submittedName>
        <fullName evidence="1">Uncharacterized protein</fullName>
    </submittedName>
</protein>
<evidence type="ECO:0000313" key="1">
    <source>
        <dbReference type="EMBL" id="HEA19078.1"/>
    </source>
</evidence>
<dbReference type="AlphaFoldDB" id="A0A7V1D377"/>
<comment type="caution">
    <text evidence="1">The sequence shown here is derived from an EMBL/GenBank/DDBJ whole genome shotgun (WGS) entry which is preliminary data.</text>
</comment>
<organism evidence="1">
    <name type="scientific">Pseudoalteromonas prydzensis</name>
    <dbReference type="NCBI Taxonomy" id="182141"/>
    <lineage>
        <taxon>Bacteria</taxon>
        <taxon>Pseudomonadati</taxon>
        <taxon>Pseudomonadota</taxon>
        <taxon>Gammaproteobacteria</taxon>
        <taxon>Alteromonadales</taxon>
        <taxon>Pseudoalteromonadaceae</taxon>
        <taxon>Pseudoalteromonas</taxon>
    </lineage>
</organism>
<gene>
    <name evidence="1" type="ORF">ENH88_22040</name>
</gene>
<dbReference type="EMBL" id="DRGM01000210">
    <property type="protein sequence ID" value="HEA19078.1"/>
    <property type="molecule type" value="Genomic_DNA"/>
</dbReference>
<dbReference type="RefSeq" id="WP_304185628.1">
    <property type="nucleotide sequence ID" value="NZ_DRGM01000210.1"/>
</dbReference>